<accession>A0A7X0DNE8</accession>
<evidence type="ECO:0000313" key="3">
    <source>
        <dbReference type="Proteomes" id="UP000544872"/>
    </source>
</evidence>
<dbReference type="EMBL" id="JACIIX010000010">
    <property type="protein sequence ID" value="MBB6211294.1"/>
    <property type="molecule type" value="Genomic_DNA"/>
</dbReference>
<dbReference type="PROSITE" id="PS50206">
    <property type="entry name" value="RHODANESE_3"/>
    <property type="match status" value="1"/>
</dbReference>
<keyword evidence="2" id="KW-0418">Kinase</keyword>
<dbReference type="InterPro" id="IPR052519">
    <property type="entry name" value="Euk-type_GlcNAc_Kinase"/>
</dbReference>
<dbReference type="Pfam" id="PF01869">
    <property type="entry name" value="BcrAD_BadFG"/>
    <property type="match status" value="1"/>
</dbReference>
<dbReference type="RefSeq" id="WP_184264110.1">
    <property type="nucleotide sequence ID" value="NZ_JACIIX010000010.1"/>
</dbReference>
<name>A0A7X0DNE8_NOVIT</name>
<dbReference type="Proteomes" id="UP000544872">
    <property type="component" value="Unassembled WGS sequence"/>
</dbReference>
<gene>
    <name evidence="2" type="ORF">FHS48_002731</name>
</gene>
<protein>
    <submittedName>
        <fullName evidence="2">Glucosamine kinase</fullName>
        <ecNumber evidence="2">2.7.1.8</ecNumber>
    </submittedName>
</protein>
<organism evidence="2 3">
    <name type="scientific">Novispirillum itersonii</name>
    <name type="common">Aquaspirillum itersonii</name>
    <dbReference type="NCBI Taxonomy" id="189"/>
    <lineage>
        <taxon>Bacteria</taxon>
        <taxon>Pseudomonadati</taxon>
        <taxon>Pseudomonadota</taxon>
        <taxon>Alphaproteobacteria</taxon>
        <taxon>Rhodospirillales</taxon>
        <taxon>Novispirillaceae</taxon>
        <taxon>Novispirillum</taxon>
    </lineage>
</organism>
<comment type="caution">
    <text evidence="2">The sequence shown here is derived from an EMBL/GenBank/DDBJ whole genome shotgun (WGS) entry which is preliminary data.</text>
</comment>
<dbReference type="InterPro" id="IPR043129">
    <property type="entry name" value="ATPase_NBD"/>
</dbReference>
<keyword evidence="3" id="KW-1185">Reference proteome</keyword>
<proteinExistence type="predicted"/>
<dbReference type="EC" id="2.7.1.8" evidence="2"/>
<dbReference type="Gene3D" id="3.30.420.40">
    <property type="match status" value="2"/>
</dbReference>
<dbReference type="PANTHER" id="PTHR43190">
    <property type="entry name" value="N-ACETYL-D-GLUCOSAMINE KINASE"/>
    <property type="match status" value="1"/>
</dbReference>
<dbReference type="GO" id="GO:0047931">
    <property type="term" value="F:glucosamine kinase activity"/>
    <property type="evidence" value="ECO:0007669"/>
    <property type="project" value="UniProtKB-EC"/>
</dbReference>
<dbReference type="InterPro" id="IPR002731">
    <property type="entry name" value="ATPase_BadF"/>
</dbReference>
<evidence type="ECO:0000259" key="1">
    <source>
        <dbReference type="PROSITE" id="PS50206"/>
    </source>
</evidence>
<dbReference type="InterPro" id="IPR001763">
    <property type="entry name" value="Rhodanese-like_dom"/>
</dbReference>
<sequence>MAAQQYLLGVDGGGTTCRARLTDRDGTVLGQGLAGPCNIRLGAGVAWAEIHRACAAAFAEARVPQAAQAQTVAVFGLAGAAQAAHLDAFLDQLHPFAALDVTGDAVIACLGAFGGADGAILITGTGSAGFGLVNGRQVTAGGWGFEISDHGSGAWIGRRALELAVLGWDGLTDAGVLGPAVLARFGGSPFGVVDWAGTARPADYAALVPVVLEQAAAGDPVAVALLTEAAGHAARVLRRLRDQGAPRLALVGGLAGVLAAHLPPQERGWLSDPQGDALSGALILAKQSLAKQSLGHRQEETR</sequence>
<dbReference type="CDD" id="cd24082">
    <property type="entry name" value="ASKHA_NBD_GspK-like"/>
    <property type="match status" value="1"/>
</dbReference>
<dbReference type="AlphaFoldDB" id="A0A7X0DNE8"/>
<evidence type="ECO:0000313" key="2">
    <source>
        <dbReference type="EMBL" id="MBB6211294.1"/>
    </source>
</evidence>
<reference evidence="2 3" key="1">
    <citation type="submission" date="2020-08" db="EMBL/GenBank/DDBJ databases">
        <title>Genomic Encyclopedia of Type Strains, Phase IV (KMG-IV): sequencing the most valuable type-strain genomes for metagenomic binning, comparative biology and taxonomic classification.</title>
        <authorList>
            <person name="Goeker M."/>
        </authorList>
    </citation>
    <scope>NUCLEOTIDE SEQUENCE [LARGE SCALE GENOMIC DNA]</scope>
    <source>
        <strain evidence="2 3">DSM 11590</strain>
    </source>
</reference>
<feature type="domain" description="Rhodanese" evidence="1">
    <location>
        <begin position="233"/>
        <end position="266"/>
    </location>
</feature>
<dbReference type="PANTHER" id="PTHR43190:SF3">
    <property type="entry name" value="N-ACETYL-D-GLUCOSAMINE KINASE"/>
    <property type="match status" value="1"/>
</dbReference>
<keyword evidence="2" id="KW-0808">Transferase</keyword>
<dbReference type="SUPFAM" id="SSF53067">
    <property type="entry name" value="Actin-like ATPase domain"/>
    <property type="match status" value="2"/>
</dbReference>